<dbReference type="Proteomes" id="UP000184074">
    <property type="component" value="Unassembled WGS sequence"/>
</dbReference>
<reference evidence="1 2" key="1">
    <citation type="submission" date="2016-11" db="EMBL/GenBank/DDBJ databases">
        <authorList>
            <person name="Jaros S."/>
            <person name="Januszkiewicz K."/>
            <person name="Wedrychowicz H."/>
        </authorList>
    </citation>
    <scope>NUCLEOTIDE SEQUENCE [LARGE SCALE GENOMIC DNA]</scope>
    <source>
        <strain evidence="1 2">DSM 28715</strain>
    </source>
</reference>
<dbReference type="EMBL" id="FQXB01000006">
    <property type="protein sequence ID" value="SHH35843.1"/>
    <property type="molecule type" value="Genomic_DNA"/>
</dbReference>
<evidence type="ECO:0000313" key="1">
    <source>
        <dbReference type="EMBL" id="SHH35843.1"/>
    </source>
</evidence>
<organism evidence="1 2">
    <name type="scientific">Cognatiyoonia sediminum</name>
    <dbReference type="NCBI Taxonomy" id="1508389"/>
    <lineage>
        <taxon>Bacteria</taxon>
        <taxon>Pseudomonadati</taxon>
        <taxon>Pseudomonadota</taxon>
        <taxon>Alphaproteobacteria</taxon>
        <taxon>Rhodobacterales</taxon>
        <taxon>Paracoccaceae</taxon>
        <taxon>Cognatiyoonia</taxon>
    </lineage>
</organism>
<dbReference type="STRING" id="1508389.SAMN05444003_2881"/>
<name>A0A1M5SD53_9RHOB</name>
<feature type="non-terminal residue" evidence="1">
    <location>
        <position position="1"/>
    </location>
</feature>
<sequence>IVKCDSGNAKMPVITMDPVIIKDRFMKAIEA</sequence>
<gene>
    <name evidence="1" type="ORF">SAMN05444003_2881</name>
</gene>
<proteinExistence type="predicted"/>
<protein>
    <submittedName>
        <fullName evidence="1">Uncharacterized protein</fullName>
    </submittedName>
</protein>
<dbReference type="AlphaFoldDB" id="A0A1M5SD53"/>
<evidence type="ECO:0000313" key="2">
    <source>
        <dbReference type="Proteomes" id="UP000184074"/>
    </source>
</evidence>
<keyword evidence="2" id="KW-1185">Reference proteome</keyword>
<accession>A0A1M5SD53</accession>